<dbReference type="InterPro" id="IPR050428">
    <property type="entry name" value="TCS_sensor_his_kinase"/>
</dbReference>
<keyword evidence="7" id="KW-0418">Kinase</keyword>
<dbReference type="PANTHER" id="PTHR45436:SF5">
    <property type="entry name" value="SENSOR HISTIDINE KINASE TRCS"/>
    <property type="match status" value="1"/>
</dbReference>
<dbReference type="InterPro" id="IPR003660">
    <property type="entry name" value="HAMP_dom"/>
</dbReference>
<feature type="domain" description="HAMP" evidence="15">
    <location>
        <begin position="189"/>
        <end position="235"/>
    </location>
</feature>
<comment type="catalytic activity">
    <reaction evidence="1">
        <text>ATP + protein L-histidine = ADP + protein N-phospho-L-histidine.</text>
        <dbReference type="EC" id="2.7.13.3"/>
    </reaction>
</comment>
<evidence type="ECO:0000256" key="6">
    <source>
        <dbReference type="ARBA" id="ARBA00022692"/>
    </source>
</evidence>
<evidence type="ECO:0000313" key="17">
    <source>
        <dbReference type="Proteomes" id="UP000322927"/>
    </source>
</evidence>
<keyword evidence="13" id="KW-0732">Signal</keyword>
<evidence type="ECO:0000313" key="16">
    <source>
        <dbReference type="EMBL" id="QES34503.1"/>
    </source>
</evidence>
<accession>A0A5P2BW57</accession>
<evidence type="ECO:0000256" key="5">
    <source>
        <dbReference type="ARBA" id="ARBA00022679"/>
    </source>
</evidence>
<keyword evidence="4" id="KW-0597">Phosphoprotein</keyword>
<sequence>MHVAVATALACAVMTFSLALAGVLYEKEADQKAESRLMQVMVKAQGELSGRLGDAPAARIRQRLAELGEESDADLHLRTPDGKVLGSAAQSPSVTAELKRRLAVPAKEPDVEVVPPERLRARGSGPSVWATWWQGESGRSVLWATQTSDGPRNDVLTVWGMLLVAWPFCLTLCVLPVVAVRHRTHVASRKLGETLRALSQGEFHARVEPLAAGHELNQLRHRTNELAGTVQSTLERHRTFLADVAHQLRNPMVALRLRVENLRPYLPDTAVERQARILSDVDRLHRTLTDMLEHARSMPSDHTAQVVNVCEVVEECVRGWASVAEQNCVQLKVSMPRQAWALSRSGAVEQALHVLLDNALKYSPENTVIRINVLTDNKLLTVQVHDQGPGLTGRKPAQAPHGEVGGVPSKPGGIGLSIARKLIESSGGRLNLSPGDPEGLLAELHLLGAVPTPDPESADTALPPSGTRTRPGTQPAEEATR</sequence>
<comment type="subcellular location">
    <subcellularLocation>
        <location evidence="2">Cell membrane</location>
    </subcellularLocation>
</comment>
<gene>
    <name evidence="16" type="ORF">DEJ48_14845</name>
</gene>
<feature type="region of interest" description="Disordered" evidence="11">
    <location>
        <begin position="388"/>
        <end position="411"/>
    </location>
</feature>
<feature type="domain" description="Histidine kinase" evidence="14">
    <location>
        <begin position="243"/>
        <end position="450"/>
    </location>
</feature>
<dbReference type="SUPFAM" id="SSF47384">
    <property type="entry name" value="Homodimeric domain of signal transducing histidine kinase"/>
    <property type="match status" value="1"/>
</dbReference>
<dbReference type="Pfam" id="PF02518">
    <property type="entry name" value="HATPase_c"/>
    <property type="match status" value="1"/>
</dbReference>
<dbReference type="GO" id="GO:0005886">
    <property type="term" value="C:plasma membrane"/>
    <property type="evidence" value="ECO:0007669"/>
    <property type="project" value="UniProtKB-SubCell"/>
</dbReference>
<proteinExistence type="predicted"/>
<dbReference type="EC" id="2.7.13.3" evidence="3"/>
<keyword evidence="5" id="KW-0808">Transferase</keyword>
<dbReference type="PROSITE" id="PS50109">
    <property type="entry name" value="HIS_KIN"/>
    <property type="match status" value="1"/>
</dbReference>
<dbReference type="CDD" id="cd00082">
    <property type="entry name" value="HisKA"/>
    <property type="match status" value="1"/>
</dbReference>
<keyword evidence="6 12" id="KW-0812">Transmembrane</keyword>
<dbReference type="CDD" id="cd00075">
    <property type="entry name" value="HATPase"/>
    <property type="match status" value="1"/>
</dbReference>
<evidence type="ECO:0000256" key="11">
    <source>
        <dbReference type="SAM" id="MobiDB-lite"/>
    </source>
</evidence>
<dbReference type="InterPro" id="IPR004358">
    <property type="entry name" value="Sig_transdc_His_kin-like_C"/>
</dbReference>
<organism evidence="16 17">
    <name type="scientific">Streptomyces venezuelae</name>
    <dbReference type="NCBI Taxonomy" id="54571"/>
    <lineage>
        <taxon>Bacteria</taxon>
        <taxon>Bacillati</taxon>
        <taxon>Actinomycetota</taxon>
        <taxon>Actinomycetes</taxon>
        <taxon>Kitasatosporales</taxon>
        <taxon>Streptomycetaceae</taxon>
        <taxon>Streptomyces</taxon>
    </lineage>
</organism>
<dbReference type="Proteomes" id="UP000322927">
    <property type="component" value="Chromosome"/>
</dbReference>
<name>A0A5P2BW57_STRVZ</name>
<evidence type="ECO:0000256" key="12">
    <source>
        <dbReference type="SAM" id="Phobius"/>
    </source>
</evidence>
<feature type="signal peptide" evidence="13">
    <location>
        <begin position="1"/>
        <end position="21"/>
    </location>
</feature>
<evidence type="ECO:0000256" key="4">
    <source>
        <dbReference type="ARBA" id="ARBA00022553"/>
    </source>
</evidence>
<evidence type="ECO:0000259" key="14">
    <source>
        <dbReference type="PROSITE" id="PS50109"/>
    </source>
</evidence>
<evidence type="ECO:0000256" key="10">
    <source>
        <dbReference type="ARBA" id="ARBA00023136"/>
    </source>
</evidence>
<dbReference type="Gene3D" id="3.30.565.10">
    <property type="entry name" value="Histidine kinase-like ATPase, C-terminal domain"/>
    <property type="match status" value="1"/>
</dbReference>
<dbReference type="PRINTS" id="PR00344">
    <property type="entry name" value="BCTRLSENSOR"/>
</dbReference>
<dbReference type="SMART" id="SM00388">
    <property type="entry name" value="HisKA"/>
    <property type="match status" value="1"/>
</dbReference>
<evidence type="ECO:0000256" key="3">
    <source>
        <dbReference type="ARBA" id="ARBA00012438"/>
    </source>
</evidence>
<evidence type="ECO:0000256" key="13">
    <source>
        <dbReference type="SAM" id="SignalP"/>
    </source>
</evidence>
<dbReference type="SMART" id="SM00387">
    <property type="entry name" value="HATPase_c"/>
    <property type="match status" value="1"/>
</dbReference>
<dbReference type="SUPFAM" id="SSF55874">
    <property type="entry name" value="ATPase domain of HSP90 chaperone/DNA topoisomerase II/histidine kinase"/>
    <property type="match status" value="1"/>
</dbReference>
<evidence type="ECO:0000256" key="8">
    <source>
        <dbReference type="ARBA" id="ARBA00022989"/>
    </source>
</evidence>
<keyword evidence="10 12" id="KW-0472">Membrane</keyword>
<feature type="region of interest" description="Disordered" evidence="11">
    <location>
        <begin position="446"/>
        <end position="481"/>
    </location>
</feature>
<keyword evidence="9" id="KW-0902">Two-component regulatory system</keyword>
<dbReference type="InterPro" id="IPR036890">
    <property type="entry name" value="HATPase_C_sf"/>
</dbReference>
<evidence type="ECO:0000259" key="15">
    <source>
        <dbReference type="PROSITE" id="PS50885"/>
    </source>
</evidence>
<dbReference type="InterPro" id="IPR003594">
    <property type="entry name" value="HATPase_dom"/>
</dbReference>
<dbReference type="InterPro" id="IPR003661">
    <property type="entry name" value="HisK_dim/P_dom"/>
</dbReference>
<dbReference type="EMBL" id="CP029192">
    <property type="protein sequence ID" value="QES34503.1"/>
    <property type="molecule type" value="Genomic_DNA"/>
</dbReference>
<dbReference type="Pfam" id="PF00512">
    <property type="entry name" value="HisKA"/>
    <property type="match status" value="1"/>
</dbReference>
<dbReference type="GO" id="GO:0000155">
    <property type="term" value="F:phosphorelay sensor kinase activity"/>
    <property type="evidence" value="ECO:0007669"/>
    <property type="project" value="InterPro"/>
</dbReference>
<feature type="chain" id="PRO_5024988906" description="histidine kinase" evidence="13">
    <location>
        <begin position="22"/>
        <end position="481"/>
    </location>
</feature>
<keyword evidence="8 12" id="KW-1133">Transmembrane helix</keyword>
<evidence type="ECO:0000256" key="2">
    <source>
        <dbReference type="ARBA" id="ARBA00004236"/>
    </source>
</evidence>
<evidence type="ECO:0000256" key="1">
    <source>
        <dbReference type="ARBA" id="ARBA00000085"/>
    </source>
</evidence>
<protein>
    <recommendedName>
        <fullName evidence="3">histidine kinase</fullName>
        <ecNumber evidence="3">2.7.13.3</ecNumber>
    </recommendedName>
</protein>
<dbReference type="PANTHER" id="PTHR45436">
    <property type="entry name" value="SENSOR HISTIDINE KINASE YKOH"/>
    <property type="match status" value="1"/>
</dbReference>
<dbReference type="AlphaFoldDB" id="A0A5P2BW57"/>
<evidence type="ECO:0000256" key="7">
    <source>
        <dbReference type="ARBA" id="ARBA00022777"/>
    </source>
</evidence>
<dbReference type="InterPro" id="IPR036097">
    <property type="entry name" value="HisK_dim/P_sf"/>
</dbReference>
<dbReference type="Gene3D" id="1.10.287.130">
    <property type="match status" value="1"/>
</dbReference>
<feature type="transmembrane region" description="Helical" evidence="12">
    <location>
        <begin position="156"/>
        <end position="180"/>
    </location>
</feature>
<reference evidence="16 17" key="1">
    <citation type="submission" date="2018-05" db="EMBL/GenBank/DDBJ databases">
        <title>Streptomyces venezuelae.</title>
        <authorList>
            <person name="Kim W."/>
            <person name="Lee N."/>
            <person name="Cho B.-K."/>
        </authorList>
    </citation>
    <scope>NUCLEOTIDE SEQUENCE [LARGE SCALE GENOMIC DNA]</scope>
    <source>
        <strain evidence="16 17">ATCC 14584</strain>
    </source>
</reference>
<dbReference type="InterPro" id="IPR005467">
    <property type="entry name" value="His_kinase_dom"/>
</dbReference>
<dbReference type="PROSITE" id="PS50885">
    <property type="entry name" value="HAMP"/>
    <property type="match status" value="1"/>
</dbReference>
<evidence type="ECO:0000256" key="9">
    <source>
        <dbReference type="ARBA" id="ARBA00023012"/>
    </source>
</evidence>